<feature type="domain" description="Ribosomal RNA adenine methylase transferase N-terminal" evidence="9">
    <location>
        <begin position="23"/>
        <end position="191"/>
    </location>
</feature>
<organism evidence="10 11">
    <name type="scientific">Mariprofundus micogutta</name>
    <dbReference type="NCBI Taxonomy" id="1921010"/>
    <lineage>
        <taxon>Bacteria</taxon>
        <taxon>Pseudomonadati</taxon>
        <taxon>Pseudomonadota</taxon>
        <taxon>Candidatius Mariprofundia</taxon>
        <taxon>Mariprofundales</taxon>
        <taxon>Mariprofundaceae</taxon>
        <taxon>Mariprofundus</taxon>
    </lineage>
</organism>
<dbReference type="GO" id="GO:0052908">
    <property type="term" value="F:16S rRNA (adenine(1518)-N(6)/adenine(1519)-N(6))-dimethyltransferase activity"/>
    <property type="evidence" value="ECO:0007669"/>
    <property type="project" value="UniProtKB-EC"/>
</dbReference>
<evidence type="ECO:0000256" key="6">
    <source>
        <dbReference type="ARBA" id="ARBA00022884"/>
    </source>
</evidence>
<comment type="caution">
    <text evidence="10">The sequence shown here is derived from an EMBL/GenBank/DDBJ whole genome shotgun (WGS) entry which is preliminary data.</text>
</comment>
<dbReference type="Gene3D" id="3.40.50.150">
    <property type="entry name" value="Vaccinia Virus protein VP39"/>
    <property type="match status" value="1"/>
</dbReference>
<gene>
    <name evidence="7" type="primary">rsmA</name>
    <name evidence="7" type="synonym">ksgA</name>
    <name evidence="10" type="ORF">MMIC_P2002</name>
</gene>
<dbReference type="RefSeq" id="WP_072660327.1">
    <property type="nucleotide sequence ID" value="NZ_BDFD01000019.1"/>
</dbReference>
<dbReference type="PROSITE" id="PS51689">
    <property type="entry name" value="SAM_RNA_A_N6_MT"/>
    <property type="match status" value="1"/>
</dbReference>
<feature type="binding site" evidence="7 8">
    <location>
        <position position="18"/>
    </location>
    <ligand>
        <name>S-adenosyl-L-methionine</name>
        <dbReference type="ChEBI" id="CHEBI:59789"/>
    </ligand>
</feature>
<dbReference type="GO" id="GO:0003723">
    <property type="term" value="F:RNA binding"/>
    <property type="evidence" value="ECO:0007669"/>
    <property type="project" value="UniProtKB-UniRule"/>
</dbReference>
<keyword evidence="3 7" id="KW-0489">Methyltransferase</keyword>
<name>A0A1L8CQ62_9PROT</name>
<feature type="binding site" evidence="7 8">
    <location>
        <position position="41"/>
    </location>
    <ligand>
        <name>S-adenosyl-L-methionine</name>
        <dbReference type="ChEBI" id="CHEBI:59789"/>
    </ligand>
</feature>
<dbReference type="EMBL" id="BDFD01000019">
    <property type="protein sequence ID" value="GAV21023.1"/>
    <property type="molecule type" value="Genomic_DNA"/>
</dbReference>
<proteinExistence type="inferred from homology"/>
<comment type="subcellular location">
    <subcellularLocation>
        <location evidence="7">Cytoplasm</location>
    </subcellularLocation>
</comment>
<protein>
    <recommendedName>
        <fullName evidence="7">Ribosomal RNA small subunit methyltransferase A</fullName>
        <ecNumber evidence="7">2.1.1.182</ecNumber>
    </recommendedName>
    <alternativeName>
        <fullName evidence="7">16S rRNA (adenine(1518)-N(6)/adenine(1519)-N(6))-dimethyltransferase</fullName>
    </alternativeName>
    <alternativeName>
        <fullName evidence="7">16S rRNA dimethyladenosine transferase</fullName>
    </alternativeName>
    <alternativeName>
        <fullName evidence="7">16S rRNA dimethylase</fullName>
    </alternativeName>
    <alternativeName>
        <fullName evidence="7">S-adenosylmethionine-6-N', N'-adenosyl(rRNA) dimethyltransferase</fullName>
    </alternativeName>
</protein>
<evidence type="ECO:0000256" key="4">
    <source>
        <dbReference type="ARBA" id="ARBA00022679"/>
    </source>
</evidence>
<dbReference type="FunFam" id="1.10.8.100:FF:000001">
    <property type="entry name" value="Ribosomal RNA small subunit methyltransferase A"/>
    <property type="match status" value="1"/>
</dbReference>
<evidence type="ECO:0000313" key="11">
    <source>
        <dbReference type="Proteomes" id="UP000231632"/>
    </source>
</evidence>
<evidence type="ECO:0000256" key="2">
    <source>
        <dbReference type="ARBA" id="ARBA00022552"/>
    </source>
</evidence>
<comment type="similarity">
    <text evidence="7">Belongs to the class I-like SAM-binding methyltransferase superfamily. rRNA adenine N(6)-methyltransferase family. RsmA subfamily.</text>
</comment>
<dbReference type="GO" id="GO:0005829">
    <property type="term" value="C:cytosol"/>
    <property type="evidence" value="ECO:0007669"/>
    <property type="project" value="TreeGrafter"/>
</dbReference>
<dbReference type="Pfam" id="PF00398">
    <property type="entry name" value="RrnaAD"/>
    <property type="match status" value="1"/>
</dbReference>
<keyword evidence="6 7" id="KW-0694">RNA-binding</keyword>
<dbReference type="SMART" id="SM00650">
    <property type="entry name" value="rADc"/>
    <property type="match status" value="1"/>
</dbReference>
<dbReference type="InterPro" id="IPR023165">
    <property type="entry name" value="rRNA_Ade_diMease-like_C"/>
</dbReference>
<feature type="binding site" evidence="7 8">
    <location>
        <position position="107"/>
    </location>
    <ligand>
        <name>S-adenosyl-L-methionine</name>
        <dbReference type="ChEBI" id="CHEBI:59789"/>
    </ligand>
</feature>
<keyword evidence="5 7" id="KW-0949">S-adenosyl-L-methionine</keyword>
<dbReference type="SUPFAM" id="SSF53335">
    <property type="entry name" value="S-adenosyl-L-methionine-dependent methyltransferases"/>
    <property type="match status" value="1"/>
</dbReference>
<evidence type="ECO:0000256" key="5">
    <source>
        <dbReference type="ARBA" id="ARBA00022691"/>
    </source>
</evidence>
<dbReference type="EC" id="2.1.1.182" evidence="7"/>
<feature type="binding site" evidence="7 8">
    <location>
        <position position="62"/>
    </location>
    <ligand>
        <name>S-adenosyl-L-methionine</name>
        <dbReference type="ChEBI" id="CHEBI:59789"/>
    </ligand>
</feature>
<dbReference type="InterPro" id="IPR001737">
    <property type="entry name" value="KsgA/Erm"/>
</dbReference>
<comment type="catalytic activity">
    <reaction evidence="7">
        <text>adenosine(1518)/adenosine(1519) in 16S rRNA + 4 S-adenosyl-L-methionine = N(6)-dimethyladenosine(1518)/N(6)-dimethyladenosine(1519) in 16S rRNA + 4 S-adenosyl-L-homocysteine + 4 H(+)</text>
        <dbReference type="Rhea" id="RHEA:19609"/>
        <dbReference type="Rhea" id="RHEA-COMP:10232"/>
        <dbReference type="Rhea" id="RHEA-COMP:10233"/>
        <dbReference type="ChEBI" id="CHEBI:15378"/>
        <dbReference type="ChEBI" id="CHEBI:57856"/>
        <dbReference type="ChEBI" id="CHEBI:59789"/>
        <dbReference type="ChEBI" id="CHEBI:74411"/>
        <dbReference type="ChEBI" id="CHEBI:74493"/>
        <dbReference type="EC" id="2.1.1.182"/>
    </reaction>
</comment>
<dbReference type="InterPro" id="IPR011530">
    <property type="entry name" value="rRNA_adenine_dimethylase"/>
</dbReference>
<dbReference type="PANTHER" id="PTHR11727:SF7">
    <property type="entry name" value="DIMETHYLADENOSINE TRANSFERASE-RELATED"/>
    <property type="match status" value="1"/>
</dbReference>
<dbReference type="InterPro" id="IPR029063">
    <property type="entry name" value="SAM-dependent_MTases_sf"/>
</dbReference>
<dbReference type="AlphaFoldDB" id="A0A1L8CQ62"/>
<dbReference type="InterPro" id="IPR020598">
    <property type="entry name" value="rRNA_Ade_methylase_Trfase_N"/>
</dbReference>
<dbReference type="Gene3D" id="1.10.8.100">
    <property type="entry name" value="Ribosomal RNA adenine dimethylase-like, domain 2"/>
    <property type="match status" value="1"/>
</dbReference>
<evidence type="ECO:0000256" key="8">
    <source>
        <dbReference type="PROSITE-ProRule" id="PRU01026"/>
    </source>
</evidence>
<keyword evidence="4 7" id="KW-0808">Transferase</keyword>
<keyword evidence="11" id="KW-1185">Reference proteome</keyword>
<accession>A0A1L8CQ62</accession>
<feature type="binding site" evidence="7 8">
    <location>
        <position position="16"/>
    </location>
    <ligand>
        <name>S-adenosyl-L-methionine</name>
        <dbReference type="ChEBI" id="CHEBI:59789"/>
    </ligand>
</feature>
<dbReference type="PROSITE" id="PS01131">
    <property type="entry name" value="RRNA_A_DIMETH"/>
    <property type="match status" value="1"/>
</dbReference>
<keyword evidence="2 7" id="KW-0698">rRNA processing</keyword>
<sequence length="261" mass="28707">MSKHPEQHAKKALGQHFLRDHSAIRRIAHAVPEGANAIEIGPGPGAITESLLARVGKLCVIEMDDRFAEHWQGVADENPVLSVVHGDVMQELDTTVSSLKPEWIAGNLPYNLSGPLTAKLAGFPLSGGMVLMYQREVAERIAADPGSKVYGGLSVLVRHFYDVKRLLTLPPGAFSPPPKVHSAVILLTAHGRIPACDYKILQKTVRQGFAHRRKTISNNFRGSISAEQFEVIGIDPRKRPEQIDYDSWVKMAIFLAEKQGQ</sequence>
<keyword evidence="1 7" id="KW-0963">Cytoplasm</keyword>
<dbReference type="NCBIfam" id="TIGR00755">
    <property type="entry name" value="ksgA"/>
    <property type="match status" value="1"/>
</dbReference>
<dbReference type="HAMAP" id="MF_00607">
    <property type="entry name" value="16SrRNA_methyltr_A"/>
    <property type="match status" value="1"/>
</dbReference>
<dbReference type="STRING" id="1921010.MMIC_P2002"/>
<evidence type="ECO:0000256" key="1">
    <source>
        <dbReference type="ARBA" id="ARBA00022490"/>
    </source>
</evidence>
<dbReference type="PANTHER" id="PTHR11727">
    <property type="entry name" value="DIMETHYLADENOSINE TRANSFERASE"/>
    <property type="match status" value="1"/>
</dbReference>
<dbReference type="InterPro" id="IPR020596">
    <property type="entry name" value="rRNA_Ade_Mease_Trfase_CS"/>
</dbReference>
<evidence type="ECO:0000256" key="7">
    <source>
        <dbReference type="HAMAP-Rule" id="MF_00607"/>
    </source>
</evidence>
<evidence type="ECO:0000256" key="3">
    <source>
        <dbReference type="ARBA" id="ARBA00022603"/>
    </source>
</evidence>
<dbReference type="Proteomes" id="UP000231632">
    <property type="component" value="Unassembled WGS sequence"/>
</dbReference>
<comment type="function">
    <text evidence="7">Specifically dimethylates two adjacent adenosines (A1518 and A1519) in the loop of a conserved hairpin near the 3'-end of 16S rRNA in the 30S particle. May play a critical role in biogenesis of 30S subunits.</text>
</comment>
<evidence type="ECO:0000259" key="9">
    <source>
        <dbReference type="SMART" id="SM00650"/>
    </source>
</evidence>
<reference evidence="10 11" key="1">
    <citation type="journal article" date="2017" name="Arch. Microbiol.">
        <title>Mariprofundus micogutta sp. nov., a novel iron-oxidizing zetaproteobacterium isolated from a deep-sea hydrothermal field at the Bayonnaise knoll of the Izu-Ogasawara arc, and a description of Mariprofundales ord. nov. and Zetaproteobacteria classis nov.</title>
        <authorList>
            <person name="Makita H."/>
            <person name="Tanaka E."/>
            <person name="Mitsunobu S."/>
            <person name="Miyazaki M."/>
            <person name="Nunoura T."/>
            <person name="Uematsu K."/>
            <person name="Takaki Y."/>
            <person name="Nishi S."/>
            <person name="Shimamura S."/>
            <person name="Takai K."/>
        </authorList>
    </citation>
    <scope>NUCLEOTIDE SEQUENCE [LARGE SCALE GENOMIC DNA]</scope>
    <source>
        <strain evidence="10 11">ET2</strain>
    </source>
</reference>
<feature type="binding site" evidence="7 8">
    <location>
        <position position="87"/>
    </location>
    <ligand>
        <name>S-adenosyl-L-methionine</name>
        <dbReference type="ChEBI" id="CHEBI:59789"/>
    </ligand>
</feature>
<dbReference type="OrthoDB" id="9814755at2"/>
<evidence type="ECO:0000313" key="10">
    <source>
        <dbReference type="EMBL" id="GAV21023.1"/>
    </source>
</evidence>